<protein>
    <submittedName>
        <fullName evidence="1">Uncharacterized protein</fullName>
    </submittedName>
</protein>
<accession>A0A8H6HSM2</accession>
<dbReference type="AlphaFoldDB" id="A0A8H6HSM2"/>
<name>A0A8H6HSM2_9AGAR</name>
<proteinExistence type="predicted"/>
<sequence length="151" mass="17005">MVLLPRGPNLPQADPILPDSDEMEDAIIEATGHYIDTVKQYNRAILDQVDSLAAYRIVLNPAWLASLPLEDQRDASLFLSVGARYEESVRATERVGSSLRSSKEQLCRLRKTLVDTFHDPPFVLRMLRRLSAACPDISNNDLQPQVLTFEL</sequence>
<evidence type="ECO:0000313" key="2">
    <source>
        <dbReference type="Proteomes" id="UP000521943"/>
    </source>
</evidence>
<organism evidence="1 2">
    <name type="scientific">Ephemerocybe angulata</name>
    <dbReference type="NCBI Taxonomy" id="980116"/>
    <lineage>
        <taxon>Eukaryota</taxon>
        <taxon>Fungi</taxon>
        <taxon>Dikarya</taxon>
        <taxon>Basidiomycota</taxon>
        <taxon>Agaricomycotina</taxon>
        <taxon>Agaricomycetes</taxon>
        <taxon>Agaricomycetidae</taxon>
        <taxon>Agaricales</taxon>
        <taxon>Agaricineae</taxon>
        <taxon>Psathyrellaceae</taxon>
        <taxon>Ephemerocybe</taxon>
    </lineage>
</organism>
<comment type="caution">
    <text evidence="1">The sequence shown here is derived from an EMBL/GenBank/DDBJ whole genome shotgun (WGS) entry which is preliminary data.</text>
</comment>
<dbReference type="Proteomes" id="UP000521943">
    <property type="component" value="Unassembled WGS sequence"/>
</dbReference>
<gene>
    <name evidence="1" type="ORF">DFP72DRAFT_1071910</name>
</gene>
<reference evidence="1 2" key="1">
    <citation type="submission" date="2020-07" db="EMBL/GenBank/DDBJ databases">
        <title>Comparative genomics of pyrophilous fungi reveals a link between fire events and developmental genes.</title>
        <authorList>
            <consortium name="DOE Joint Genome Institute"/>
            <person name="Steindorff A.S."/>
            <person name="Carver A."/>
            <person name="Calhoun S."/>
            <person name="Stillman K."/>
            <person name="Liu H."/>
            <person name="Lipzen A."/>
            <person name="Pangilinan J."/>
            <person name="Labutti K."/>
            <person name="Bruns T.D."/>
            <person name="Grigoriev I.V."/>
        </authorList>
    </citation>
    <scope>NUCLEOTIDE SEQUENCE [LARGE SCALE GENOMIC DNA]</scope>
    <source>
        <strain evidence="1 2">CBS 144469</strain>
    </source>
</reference>
<keyword evidence="2" id="KW-1185">Reference proteome</keyword>
<dbReference type="EMBL" id="JACGCI010000053">
    <property type="protein sequence ID" value="KAF6751051.1"/>
    <property type="molecule type" value="Genomic_DNA"/>
</dbReference>
<evidence type="ECO:0000313" key="1">
    <source>
        <dbReference type="EMBL" id="KAF6751051.1"/>
    </source>
</evidence>